<feature type="compositionally biased region" description="Low complexity" evidence="1">
    <location>
        <begin position="1"/>
        <end position="13"/>
    </location>
</feature>
<evidence type="ECO:0000313" key="3">
    <source>
        <dbReference type="Proteomes" id="UP000184501"/>
    </source>
</evidence>
<dbReference type="STRING" id="2017.SAMN05444320_102555"/>
<feature type="region of interest" description="Disordered" evidence="1">
    <location>
        <begin position="1"/>
        <end position="33"/>
    </location>
</feature>
<reference evidence="2 3" key="1">
    <citation type="submission" date="2016-11" db="EMBL/GenBank/DDBJ databases">
        <authorList>
            <person name="Jaros S."/>
            <person name="Januszkiewicz K."/>
            <person name="Wedrychowicz H."/>
        </authorList>
    </citation>
    <scope>NUCLEOTIDE SEQUENCE [LARGE SCALE GENOMIC DNA]</scope>
    <source>
        <strain evidence="2 3">DSM 44523</strain>
    </source>
</reference>
<dbReference type="AlphaFoldDB" id="A0A1M4Z0L2"/>
<accession>A0A1M4Z0L2</accession>
<keyword evidence="3" id="KW-1185">Reference proteome</keyword>
<dbReference type="EMBL" id="FQVN01000002">
    <property type="protein sequence ID" value="SHF11488.1"/>
    <property type="molecule type" value="Genomic_DNA"/>
</dbReference>
<dbReference type="Proteomes" id="UP000184501">
    <property type="component" value="Unassembled WGS sequence"/>
</dbReference>
<organism evidence="2 3">
    <name type="scientific">Streptoalloteichus hindustanus</name>
    <dbReference type="NCBI Taxonomy" id="2017"/>
    <lineage>
        <taxon>Bacteria</taxon>
        <taxon>Bacillati</taxon>
        <taxon>Actinomycetota</taxon>
        <taxon>Actinomycetes</taxon>
        <taxon>Pseudonocardiales</taxon>
        <taxon>Pseudonocardiaceae</taxon>
        <taxon>Streptoalloteichus</taxon>
    </lineage>
</organism>
<protein>
    <submittedName>
        <fullName evidence="2">Uncharacterized protein</fullName>
    </submittedName>
</protein>
<evidence type="ECO:0000256" key="1">
    <source>
        <dbReference type="SAM" id="MobiDB-lite"/>
    </source>
</evidence>
<sequence length="60" mass="6234">MTATTAPTTADAASDSDEIVSGVNEGGVNEDSARAERYEKTFRVVEVVRSAAGWQSTALG</sequence>
<name>A0A1M4Z0L2_STRHI</name>
<gene>
    <name evidence="2" type="ORF">SAMN05444320_102555</name>
</gene>
<evidence type="ECO:0000313" key="2">
    <source>
        <dbReference type="EMBL" id="SHF11488.1"/>
    </source>
</evidence>
<dbReference type="RefSeq" id="WP_073480767.1">
    <property type="nucleotide sequence ID" value="NZ_FQVN01000002.1"/>
</dbReference>
<proteinExistence type="predicted"/>